<dbReference type="AlphaFoldDB" id="A0ABD1ZAE5"/>
<evidence type="ECO:0000256" key="3">
    <source>
        <dbReference type="ARBA" id="ARBA00023180"/>
    </source>
</evidence>
<keyword evidence="5" id="KW-0472">Membrane</keyword>
<dbReference type="Proteomes" id="UP001605036">
    <property type="component" value="Unassembled WGS sequence"/>
</dbReference>
<keyword evidence="5" id="KW-0812">Transmembrane</keyword>
<dbReference type="InterPro" id="IPR049625">
    <property type="entry name" value="Glyco_transf_61_cat"/>
</dbReference>
<dbReference type="PANTHER" id="PTHR20961">
    <property type="entry name" value="GLYCOSYLTRANSFERASE"/>
    <property type="match status" value="1"/>
</dbReference>
<dbReference type="EMBL" id="JBHFFA010000002">
    <property type="protein sequence ID" value="KAL2643849.1"/>
    <property type="molecule type" value="Genomic_DNA"/>
</dbReference>
<evidence type="ECO:0000313" key="8">
    <source>
        <dbReference type="Proteomes" id="UP001605036"/>
    </source>
</evidence>
<reference evidence="7 8" key="1">
    <citation type="submission" date="2024-09" db="EMBL/GenBank/DDBJ databases">
        <title>Chromosome-scale assembly of Riccia fluitans.</title>
        <authorList>
            <person name="Paukszto L."/>
            <person name="Sawicki J."/>
            <person name="Karawczyk K."/>
            <person name="Piernik-Szablinska J."/>
            <person name="Szczecinska M."/>
            <person name="Mazdziarz M."/>
        </authorList>
    </citation>
    <scope>NUCLEOTIDE SEQUENCE [LARGE SCALE GENOMIC DNA]</scope>
    <source>
        <strain evidence="7">Rf_01</strain>
        <tissue evidence="7">Aerial parts of the thallus</tissue>
    </source>
</reference>
<dbReference type="Pfam" id="PF04577">
    <property type="entry name" value="Glyco_transf_61"/>
    <property type="match status" value="1"/>
</dbReference>
<evidence type="ECO:0000256" key="5">
    <source>
        <dbReference type="SAM" id="Phobius"/>
    </source>
</evidence>
<evidence type="ECO:0000256" key="2">
    <source>
        <dbReference type="ARBA" id="ARBA00022679"/>
    </source>
</evidence>
<keyword evidence="1" id="KW-0328">Glycosyltransferase</keyword>
<gene>
    <name evidence="7" type="ORF">R1flu_011436</name>
</gene>
<dbReference type="GO" id="GO:0016763">
    <property type="term" value="F:pentosyltransferase activity"/>
    <property type="evidence" value="ECO:0007669"/>
    <property type="project" value="UniProtKB-ARBA"/>
</dbReference>
<name>A0ABD1ZAE5_9MARC</name>
<keyword evidence="8" id="KW-1185">Reference proteome</keyword>
<comment type="caution">
    <text evidence="7">The sequence shown here is derived from an EMBL/GenBank/DDBJ whole genome shotgun (WGS) entry which is preliminary data.</text>
</comment>
<feature type="transmembrane region" description="Helical" evidence="5">
    <location>
        <begin position="69"/>
        <end position="88"/>
    </location>
</feature>
<protein>
    <recommendedName>
        <fullName evidence="6">Glycosyltransferase 61 catalytic domain-containing protein</fullName>
    </recommendedName>
</protein>
<dbReference type="PANTHER" id="PTHR20961:SF140">
    <property type="entry name" value="GLYCOSYLTRANSFERASE"/>
    <property type="match status" value="1"/>
</dbReference>
<dbReference type="InterPro" id="IPR007657">
    <property type="entry name" value="Glycosyltransferase_61"/>
</dbReference>
<keyword evidence="5" id="KW-1133">Transmembrane helix</keyword>
<evidence type="ECO:0000256" key="1">
    <source>
        <dbReference type="ARBA" id="ARBA00022676"/>
    </source>
</evidence>
<dbReference type="GO" id="GO:0005794">
    <property type="term" value="C:Golgi apparatus"/>
    <property type="evidence" value="ECO:0007669"/>
    <property type="project" value="UniProtKB-ARBA"/>
</dbReference>
<keyword evidence="2" id="KW-0808">Transferase</keyword>
<feature type="domain" description="Glycosyltransferase 61 catalytic" evidence="6">
    <location>
        <begin position="274"/>
        <end position="401"/>
    </location>
</feature>
<evidence type="ECO:0000259" key="6">
    <source>
        <dbReference type="Pfam" id="PF04577"/>
    </source>
</evidence>
<evidence type="ECO:0000313" key="7">
    <source>
        <dbReference type="EMBL" id="KAL2643849.1"/>
    </source>
</evidence>
<evidence type="ECO:0000256" key="4">
    <source>
        <dbReference type="SAM" id="MobiDB-lite"/>
    </source>
</evidence>
<organism evidence="7 8">
    <name type="scientific">Riccia fluitans</name>
    <dbReference type="NCBI Taxonomy" id="41844"/>
    <lineage>
        <taxon>Eukaryota</taxon>
        <taxon>Viridiplantae</taxon>
        <taxon>Streptophyta</taxon>
        <taxon>Embryophyta</taxon>
        <taxon>Marchantiophyta</taxon>
        <taxon>Marchantiopsida</taxon>
        <taxon>Marchantiidae</taxon>
        <taxon>Marchantiales</taxon>
        <taxon>Ricciaceae</taxon>
        <taxon>Riccia</taxon>
    </lineage>
</organism>
<feature type="region of interest" description="Disordered" evidence="4">
    <location>
        <begin position="8"/>
        <end position="33"/>
    </location>
</feature>
<proteinExistence type="predicted"/>
<sequence>MQETVQVMTVKSGSAARKESERTATTADPEAQEVAKEGGRWRRICDRRKDVSGKQQQPRALRGGAVRGCFLRSVVPLLLFCLLLPYVFQCFDHSRVPPRAFSLEPSPEPVCTQQFPSVSLDNSSFCTGACKEDCFPRVRNICFSAKKVRLCNSEFKRYRIKKLGDHARPGEPPIPHFMRFQGERLTVGVQYSDCDEDWEWVDGLTAVADQRFLPYNKPNPHHEAEKIIPALLLAKTFGTPLRWFANHTEISKWARGFLEAFGMEERVHYLTLPAKRDAPVCFRDAILLSSPTNLRYVPDESTNEWLRNQVLEFCNLPRENSSSPISSAVILDRLGGPRRLGNKAEIAQVVSETLEVPVIHTISGMGTFCEQVAPVTKADLFVVPHGSQNVVFLFARPGAFVIEVFPYLFYSTAFRNYTHAARLHVYSLLGLAPPGDWKLWFFSIFGWDFCFDKVRWCKNHARTQHIYADLFELERALSMIKRTNGSFT</sequence>
<accession>A0ABD1ZAE5</accession>
<keyword evidence="3" id="KW-0325">Glycoprotein</keyword>